<evidence type="ECO:0000313" key="2">
    <source>
        <dbReference type="Proteomes" id="UP000051913"/>
    </source>
</evidence>
<proteinExistence type="predicted"/>
<gene>
    <name evidence="1" type="ORF">CP49_15215</name>
</gene>
<keyword evidence="2" id="KW-1185">Reference proteome</keyword>
<evidence type="ECO:0000313" key="1">
    <source>
        <dbReference type="EMBL" id="KRR03283.1"/>
    </source>
</evidence>
<dbReference type="EMBL" id="LLXX01000142">
    <property type="protein sequence ID" value="KRR03283.1"/>
    <property type="molecule type" value="Genomic_DNA"/>
</dbReference>
<reference evidence="1 2" key="1">
    <citation type="submission" date="2014-03" db="EMBL/GenBank/DDBJ databases">
        <title>Bradyrhizobium valentinum sp. nov., isolated from effective nodules of Lupinus mariae-josephae, a lupine endemic of basic-lime soils in Eastern Spain.</title>
        <authorList>
            <person name="Duran D."/>
            <person name="Rey L."/>
            <person name="Navarro A."/>
            <person name="Busquets A."/>
            <person name="Imperial J."/>
            <person name="Ruiz-Argueso T."/>
        </authorList>
    </citation>
    <scope>NUCLEOTIDE SEQUENCE [LARGE SCALE GENOMIC DNA]</scope>
    <source>
        <strain evidence="1 2">LmjM3</strain>
    </source>
</reference>
<name>A0A0R3LDM5_9BRAD</name>
<dbReference type="Proteomes" id="UP000051913">
    <property type="component" value="Unassembled WGS sequence"/>
</dbReference>
<protein>
    <submittedName>
        <fullName evidence="1">Uncharacterized protein</fullName>
    </submittedName>
</protein>
<comment type="caution">
    <text evidence="1">The sequence shown here is derived from an EMBL/GenBank/DDBJ whole genome shotgun (WGS) entry which is preliminary data.</text>
</comment>
<dbReference type="AlphaFoldDB" id="A0A0R3LDM5"/>
<accession>A0A0R3LDM5</accession>
<organism evidence="1 2">
    <name type="scientific">Bradyrhizobium valentinum</name>
    <dbReference type="NCBI Taxonomy" id="1518501"/>
    <lineage>
        <taxon>Bacteria</taxon>
        <taxon>Pseudomonadati</taxon>
        <taxon>Pseudomonadota</taxon>
        <taxon>Alphaproteobacteria</taxon>
        <taxon>Hyphomicrobiales</taxon>
        <taxon>Nitrobacteraceae</taxon>
        <taxon>Bradyrhizobium</taxon>
    </lineage>
</organism>
<sequence length="70" mass="7849">MTNAHEVECVALTRDIRALLAERQVSPPMARVVLINTLVAMIKHLGRKDTMEEAAEDLVRTLQRAISKSH</sequence>